<reference evidence="3" key="1">
    <citation type="submission" date="2016-05" db="EMBL/GenBank/DDBJ databases">
        <authorList>
            <person name="Naeem Raeece"/>
        </authorList>
    </citation>
    <scope>NUCLEOTIDE SEQUENCE [LARGE SCALE GENOMIC DNA]</scope>
</reference>
<feature type="compositionally biased region" description="Basic and acidic residues" evidence="1">
    <location>
        <begin position="358"/>
        <end position="383"/>
    </location>
</feature>
<evidence type="ECO:0000256" key="1">
    <source>
        <dbReference type="SAM" id="MobiDB-lite"/>
    </source>
</evidence>
<feature type="compositionally biased region" description="Basic and acidic residues" evidence="1">
    <location>
        <begin position="213"/>
        <end position="228"/>
    </location>
</feature>
<feature type="compositionally biased region" description="Low complexity" evidence="1">
    <location>
        <begin position="528"/>
        <end position="553"/>
    </location>
</feature>
<gene>
    <name evidence="2" type="ORF">POVCU2_0064570</name>
</gene>
<feature type="region of interest" description="Disordered" evidence="1">
    <location>
        <begin position="513"/>
        <end position="560"/>
    </location>
</feature>
<evidence type="ECO:0000313" key="3">
    <source>
        <dbReference type="Proteomes" id="UP000078560"/>
    </source>
</evidence>
<feature type="compositionally biased region" description="Basic and acidic residues" evidence="1">
    <location>
        <begin position="390"/>
        <end position="405"/>
    </location>
</feature>
<feature type="region of interest" description="Disordered" evidence="1">
    <location>
        <begin position="358"/>
        <end position="405"/>
    </location>
</feature>
<dbReference type="VEuPathDB" id="PlasmoDB:PocGH01_07031500"/>
<evidence type="ECO:0000313" key="2">
    <source>
        <dbReference type="EMBL" id="SBS90950.1"/>
    </source>
</evidence>
<dbReference type="Proteomes" id="UP000078560">
    <property type="component" value="Unassembled WGS sequence"/>
</dbReference>
<feature type="region of interest" description="Disordered" evidence="1">
    <location>
        <begin position="1"/>
        <end position="57"/>
    </location>
</feature>
<accession>A0A1A8WI85</accession>
<name>A0A1A8WI85_PLAOA</name>
<dbReference type="EMBL" id="FLQU01001014">
    <property type="protein sequence ID" value="SBS90950.1"/>
    <property type="molecule type" value="Genomic_DNA"/>
</dbReference>
<proteinExistence type="predicted"/>
<feature type="compositionally biased region" description="Basic and acidic residues" evidence="1">
    <location>
        <begin position="1"/>
        <end position="22"/>
    </location>
</feature>
<sequence length="675" mass="78803">MERREKCNFRLKKKSGENENGRNKRYKKSDRKNVQIALFDDDCDSDSQEKDEIGDTSTRKVQRVDKIRSVKNGNILIEDERNVEDQGRDKVSQTFINNLKKKLSRLNSQKKIVYLNLPPNGSSNTAVRNTTSAAIDISHASSADSDDSDHFSDVEIKDMDSFIIRKDTTLGLNEERGEEGSLLKSDKILHKETEEIQTEMKNSKDGVGGADEGMNRRSNHDNENEKGKTSFILKDSDNSNENKQLTKTYIITEENLTFKRKALLDSVNKNETDNIFRRELNLYQDFKEHNVKIENYGSLILKKMGFNENIYNEYINKYYNYDECSDDNYFDKIYKHFSSREFRFTGIGAEGEMKENMEEIKGGEKGKKGYTERKQGEHMDEVSNSRSRGRNCERNRERNRERNCRRSDQYGEAIDVTDAEEEEKSHADNSSHFFEGLIVKINLKTHPFYKRKGIIIYKRGEENKMKKKKKKKKKRRRLIYGLLLFKNYKHLSVHKKIILDEMDKLRKRYEHDKEADSEKKAMGKRTCSSVSHSGTSSSSSSGSRSNSSSSSDSNSRRNCDEHDKRLWAPFLKRLRSKSYLGKNERMMRDNHEDEKKEEFNIVEIKKKYLETTVSDEYTKCKVVSKRICHPVKKMPLYGETVELKKIKSNYAFVQVRKKYILKVSLDDVCHHLSGV</sequence>
<organism evidence="2 3">
    <name type="scientific">Plasmodium ovale curtisi</name>
    <dbReference type="NCBI Taxonomy" id="864141"/>
    <lineage>
        <taxon>Eukaryota</taxon>
        <taxon>Sar</taxon>
        <taxon>Alveolata</taxon>
        <taxon>Apicomplexa</taxon>
        <taxon>Aconoidasida</taxon>
        <taxon>Haemosporida</taxon>
        <taxon>Plasmodiidae</taxon>
        <taxon>Plasmodium</taxon>
        <taxon>Plasmodium (Plasmodium)</taxon>
    </lineage>
</organism>
<dbReference type="AlphaFoldDB" id="A0A1A8WI85"/>
<protein>
    <submittedName>
        <fullName evidence="2">Uncharacterized protein</fullName>
    </submittedName>
</protein>
<feature type="region of interest" description="Disordered" evidence="1">
    <location>
        <begin position="196"/>
        <end position="239"/>
    </location>
</feature>